<evidence type="ECO:0000256" key="1">
    <source>
        <dbReference type="ARBA" id="ARBA00009589"/>
    </source>
</evidence>
<organism evidence="3 4">
    <name type="scientific">Thermodesulforhabdus norvegica</name>
    <dbReference type="NCBI Taxonomy" id="39841"/>
    <lineage>
        <taxon>Bacteria</taxon>
        <taxon>Pseudomonadati</taxon>
        <taxon>Thermodesulfobacteriota</taxon>
        <taxon>Syntrophobacteria</taxon>
        <taxon>Syntrophobacterales</taxon>
        <taxon>Thermodesulforhabdaceae</taxon>
        <taxon>Thermodesulforhabdus</taxon>
    </lineage>
</organism>
<reference evidence="3 4" key="1">
    <citation type="submission" date="2016-10" db="EMBL/GenBank/DDBJ databases">
        <authorList>
            <person name="de Groot N.N."/>
        </authorList>
    </citation>
    <scope>NUCLEOTIDE SEQUENCE [LARGE SCALE GENOMIC DNA]</scope>
    <source>
        <strain evidence="3 4">DSM 9990</strain>
    </source>
</reference>
<dbReference type="GO" id="GO:0008253">
    <property type="term" value="F:5'-nucleotidase activity"/>
    <property type="evidence" value="ECO:0007669"/>
    <property type="project" value="InterPro"/>
</dbReference>
<proteinExistence type="inferred from homology"/>
<evidence type="ECO:0000313" key="3">
    <source>
        <dbReference type="EMBL" id="SFM97418.1"/>
    </source>
</evidence>
<accession>A0A1I4V8D6</accession>
<dbReference type="PANTHER" id="PTHR35134:SF2">
    <property type="entry name" value="NUCLEOTIDASE YQFW-RELATED"/>
    <property type="match status" value="1"/>
</dbReference>
<dbReference type="InterPro" id="IPR023214">
    <property type="entry name" value="HAD_sf"/>
</dbReference>
<dbReference type="GO" id="GO:0009264">
    <property type="term" value="P:deoxyribonucleotide catabolic process"/>
    <property type="evidence" value="ECO:0007669"/>
    <property type="project" value="InterPro"/>
</dbReference>
<evidence type="ECO:0000256" key="2">
    <source>
        <dbReference type="PIRSR" id="PIRSR610708-1"/>
    </source>
</evidence>
<dbReference type="InterPro" id="IPR052419">
    <property type="entry name" value="5_3-deoxyribonucleotidase-like"/>
</dbReference>
<dbReference type="PANTHER" id="PTHR35134">
    <property type="entry name" value="NUCLEOTIDASE YQFW-RELATED"/>
    <property type="match status" value="1"/>
</dbReference>
<name>A0A1I4V8D6_9BACT</name>
<dbReference type="Proteomes" id="UP000199611">
    <property type="component" value="Unassembled WGS sequence"/>
</dbReference>
<dbReference type="InterPro" id="IPR010708">
    <property type="entry name" value="5'(3')-deoxyribonucleotidase"/>
</dbReference>
<dbReference type="SUPFAM" id="SSF56784">
    <property type="entry name" value="HAD-like"/>
    <property type="match status" value="1"/>
</dbReference>
<dbReference type="RefSeq" id="WP_177193619.1">
    <property type="nucleotide sequence ID" value="NZ_FOUU01000008.1"/>
</dbReference>
<dbReference type="EMBL" id="FOUU01000008">
    <property type="protein sequence ID" value="SFM97418.1"/>
    <property type="molecule type" value="Genomic_DNA"/>
</dbReference>
<protein>
    <submittedName>
        <fullName evidence="3">Uncharacterized protein</fullName>
    </submittedName>
</protein>
<dbReference type="STRING" id="39841.SAMN05660836_02164"/>
<dbReference type="Pfam" id="PF06941">
    <property type="entry name" value="NT5C"/>
    <property type="match status" value="1"/>
</dbReference>
<feature type="active site" description="Nucleophile" evidence="2">
    <location>
        <position position="33"/>
    </location>
</feature>
<sequence length="218" mass="24921">MKSGLDLTNRLKYASWIEGDRSDLIDPRMLAFDIDGVVADTMAIFVELVRERLGLRGFSKEHLSQYNLHECVPAPAEAIDEILCLTLSDEYTARIPPCPGAQEVLGKLGRFVPLRFVTARIWPDSIMEWLRRLLSDVDPENIQVTATGDPAVKAEVLRKMGIKAFVEDRPDTCCSLKEQGFHVIIFDQPWNRHTRGFPRIRDLRQLECRIDWSVLEKA</sequence>
<evidence type="ECO:0000313" key="4">
    <source>
        <dbReference type="Proteomes" id="UP000199611"/>
    </source>
</evidence>
<dbReference type="AlphaFoldDB" id="A0A1I4V8D6"/>
<comment type="similarity">
    <text evidence="1">Belongs to the 5'(3')-deoxyribonucleotidase family.</text>
</comment>
<feature type="active site" description="Proton donor" evidence="2">
    <location>
        <position position="35"/>
    </location>
</feature>
<dbReference type="Gene3D" id="3.40.50.1000">
    <property type="entry name" value="HAD superfamily/HAD-like"/>
    <property type="match status" value="1"/>
</dbReference>
<keyword evidence="4" id="KW-1185">Reference proteome</keyword>
<gene>
    <name evidence="3" type="ORF">SAMN05660836_02164</name>
</gene>
<dbReference type="InterPro" id="IPR036412">
    <property type="entry name" value="HAD-like_sf"/>
</dbReference>